<accession>A0A4R3L4V8</accession>
<dbReference type="EMBL" id="SMAG01000003">
    <property type="protein sequence ID" value="TCS94703.1"/>
    <property type="molecule type" value="Genomic_DNA"/>
</dbReference>
<gene>
    <name evidence="2" type="ORF">EDD58_103119</name>
</gene>
<keyword evidence="1" id="KW-0812">Transmembrane</keyword>
<dbReference type="OrthoDB" id="2991022at2"/>
<reference evidence="2 3" key="1">
    <citation type="submission" date="2019-03" db="EMBL/GenBank/DDBJ databases">
        <title>Genomic Encyclopedia of Type Strains, Phase IV (KMG-IV): sequencing the most valuable type-strain genomes for metagenomic binning, comparative biology and taxonomic classification.</title>
        <authorList>
            <person name="Goeker M."/>
        </authorList>
    </citation>
    <scope>NUCLEOTIDE SEQUENCE [LARGE SCALE GENOMIC DNA]</scope>
    <source>
        <strain evidence="2 3">DSM 45707</strain>
    </source>
</reference>
<comment type="caution">
    <text evidence="2">The sequence shown here is derived from an EMBL/GenBank/DDBJ whole genome shotgun (WGS) entry which is preliminary data.</text>
</comment>
<name>A0A4R3L4V8_9BACL</name>
<proteinExistence type="predicted"/>
<feature type="transmembrane region" description="Helical" evidence="1">
    <location>
        <begin position="12"/>
        <end position="30"/>
    </location>
</feature>
<keyword evidence="1" id="KW-1133">Transmembrane helix</keyword>
<evidence type="ECO:0000313" key="3">
    <source>
        <dbReference type="Proteomes" id="UP000294937"/>
    </source>
</evidence>
<organism evidence="2 3">
    <name type="scientific">Hazenella coriacea</name>
    <dbReference type="NCBI Taxonomy" id="1179467"/>
    <lineage>
        <taxon>Bacteria</taxon>
        <taxon>Bacillati</taxon>
        <taxon>Bacillota</taxon>
        <taxon>Bacilli</taxon>
        <taxon>Bacillales</taxon>
        <taxon>Thermoactinomycetaceae</taxon>
        <taxon>Hazenella</taxon>
    </lineage>
</organism>
<keyword evidence="3" id="KW-1185">Reference proteome</keyword>
<evidence type="ECO:0000313" key="2">
    <source>
        <dbReference type="EMBL" id="TCS94703.1"/>
    </source>
</evidence>
<keyword evidence="1" id="KW-0472">Membrane</keyword>
<dbReference type="RefSeq" id="WP_131924094.1">
    <property type="nucleotide sequence ID" value="NZ_SMAG01000003.1"/>
</dbReference>
<protein>
    <recommendedName>
        <fullName evidence="4">Competence protein ComGG</fullName>
    </recommendedName>
</protein>
<dbReference type="Proteomes" id="UP000294937">
    <property type="component" value="Unassembled WGS sequence"/>
</dbReference>
<evidence type="ECO:0008006" key="4">
    <source>
        <dbReference type="Google" id="ProtNLM"/>
    </source>
</evidence>
<sequence>MHLRDEEGMVLPIVSAVSIIIFILVSLLIAESIRSRQTENLYWEKLRVQYAAESGIALMQQRLSKSQDRSSEVEYQVDGLKVHVKVKARDSDQIHLQATAFGSLGVKQTVQVYLSPRTLAIQKWFR</sequence>
<dbReference type="AlphaFoldDB" id="A0A4R3L4V8"/>
<evidence type="ECO:0000256" key="1">
    <source>
        <dbReference type="SAM" id="Phobius"/>
    </source>
</evidence>